<dbReference type="Pfam" id="PF16344">
    <property type="entry name" value="FecR_C"/>
    <property type="match status" value="1"/>
</dbReference>
<feature type="domain" description="Protein FecR C-terminal" evidence="3">
    <location>
        <begin position="264"/>
        <end position="328"/>
    </location>
</feature>
<dbReference type="AlphaFoldDB" id="A0AAN4W1I6"/>
<keyword evidence="1" id="KW-0812">Transmembrane</keyword>
<dbReference type="InterPro" id="IPR012373">
    <property type="entry name" value="Ferrdict_sens_TM"/>
</dbReference>
<dbReference type="Gene3D" id="2.60.120.1440">
    <property type="match status" value="1"/>
</dbReference>
<dbReference type="Pfam" id="PF04773">
    <property type="entry name" value="FecR"/>
    <property type="match status" value="1"/>
</dbReference>
<feature type="transmembrane region" description="Helical" evidence="1">
    <location>
        <begin position="94"/>
        <end position="112"/>
    </location>
</feature>
<feature type="domain" description="FecR protein" evidence="2">
    <location>
        <begin position="124"/>
        <end position="211"/>
    </location>
</feature>
<comment type="caution">
    <text evidence="4">The sequence shown here is derived from an EMBL/GenBank/DDBJ whole genome shotgun (WGS) entry which is preliminary data.</text>
</comment>
<evidence type="ECO:0000313" key="4">
    <source>
        <dbReference type="EMBL" id="GJM63169.1"/>
    </source>
</evidence>
<keyword evidence="1" id="KW-0472">Membrane</keyword>
<sequence length="337" mass="38591">MTQETIDQYIFRFLDGSASREEEQALRNWRGLKEENETYFKHFRQIWQLSRLEHIQKQKPQFDKKKAWEKIKPQEKTIASPGFRIGHYLNRTTAAIAAMLVAGLVIFFQFFYHPSPENIHFVAQSIEELSLPDGSIITLNEGAVIDYPEAFTGEQRAIKFQGEAFFDIAKNPDKRFIIQMKNTRVEVLGTSFNILEKPNEEVEVSVQSGKVAFYAAEIQNEHAEEEDKIIMTQGDAAVYRPAVDKIEPIKIPSLNSTSWKTKIFTFNETPLPIVIADLSKGYKVKFIIDDPALNTCSLSMYNRKAQSLDQVLQTIELSLGISIEKKQDGYHLKGSCE</sequence>
<reference evidence="4 5" key="1">
    <citation type="submission" date="2021-12" db="EMBL/GenBank/DDBJ databases">
        <title>Genome sequencing of bacteria with rrn-lacking chromosome and rrn-plasmid.</title>
        <authorList>
            <person name="Anda M."/>
            <person name="Iwasaki W."/>
        </authorList>
    </citation>
    <scope>NUCLEOTIDE SEQUENCE [LARGE SCALE GENOMIC DNA]</scope>
    <source>
        <strain evidence="4 5">NBRC 15940</strain>
    </source>
</reference>
<keyword evidence="1" id="KW-1133">Transmembrane helix</keyword>
<dbReference type="PANTHER" id="PTHR30273:SF2">
    <property type="entry name" value="PROTEIN FECR"/>
    <property type="match status" value="1"/>
</dbReference>
<evidence type="ECO:0000259" key="3">
    <source>
        <dbReference type="Pfam" id="PF16344"/>
    </source>
</evidence>
<dbReference type="Gene3D" id="3.55.50.30">
    <property type="match status" value="1"/>
</dbReference>
<evidence type="ECO:0000259" key="2">
    <source>
        <dbReference type="Pfam" id="PF04773"/>
    </source>
</evidence>
<dbReference type="Proteomes" id="UP001310022">
    <property type="component" value="Unassembled WGS sequence"/>
</dbReference>
<dbReference type="PIRSF" id="PIRSF018266">
    <property type="entry name" value="FecR"/>
    <property type="match status" value="1"/>
</dbReference>
<keyword evidence="5" id="KW-1185">Reference proteome</keyword>
<dbReference type="GO" id="GO:0016989">
    <property type="term" value="F:sigma factor antagonist activity"/>
    <property type="evidence" value="ECO:0007669"/>
    <property type="project" value="TreeGrafter"/>
</dbReference>
<proteinExistence type="predicted"/>
<protein>
    <submittedName>
        <fullName evidence="4">Anti-sigma factor</fullName>
    </submittedName>
</protein>
<organism evidence="4 5">
    <name type="scientific">Persicobacter diffluens</name>
    <dbReference type="NCBI Taxonomy" id="981"/>
    <lineage>
        <taxon>Bacteria</taxon>
        <taxon>Pseudomonadati</taxon>
        <taxon>Bacteroidota</taxon>
        <taxon>Cytophagia</taxon>
        <taxon>Cytophagales</taxon>
        <taxon>Persicobacteraceae</taxon>
        <taxon>Persicobacter</taxon>
    </lineage>
</organism>
<evidence type="ECO:0000256" key="1">
    <source>
        <dbReference type="SAM" id="Phobius"/>
    </source>
</evidence>
<gene>
    <name evidence="4" type="ORF">PEDI_37210</name>
</gene>
<accession>A0AAN4W1I6</accession>
<dbReference type="InterPro" id="IPR032508">
    <property type="entry name" value="FecR_C"/>
</dbReference>
<dbReference type="RefSeq" id="WP_338238373.1">
    <property type="nucleotide sequence ID" value="NZ_BQKE01000002.1"/>
</dbReference>
<dbReference type="PANTHER" id="PTHR30273">
    <property type="entry name" value="PERIPLASMIC SIGNAL SENSOR AND SIGMA FACTOR ACTIVATOR FECR-RELATED"/>
    <property type="match status" value="1"/>
</dbReference>
<dbReference type="EMBL" id="BQKE01000002">
    <property type="protein sequence ID" value="GJM63169.1"/>
    <property type="molecule type" value="Genomic_DNA"/>
</dbReference>
<dbReference type="InterPro" id="IPR006860">
    <property type="entry name" value="FecR"/>
</dbReference>
<evidence type="ECO:0000313" key="5">
    <source>
        <dbReference type="Proteomes" id="UP001310022"/>
    </source>
</evidence>
<name>A0AAN4W1I6_9BACT</name>